<dbReference type="Gene3D" id="1.10.510.10">
    <property type="entry name" value="Transferase(Phosphotransferase) domain 1"/>
    <property type="match status" value="1"/>
</dbReference>
<dbReference type="EMBL" id="JPKY01000008">
    <property type="protein sequence ID" value="KFH47644.1"/>
    <property type="molecule type" value="Genomic_DNA"/>
</dbReference>
<dbReference type="SMART" id="SM00220">
    <property type="entry name" value="S_TKc"/>
    <property type="match status" value="1"/>
</dbReference>
<proteinExistence type="inferred from homology"/>
<dbReference type="GO" id="GO:0008024">
    <property type="term" value="C:cyclin/CDK positive transcription elongation factor complex"/>
    <property type="evidence" value="ECO:0007669"/>
    <property type="project" value="TreeGrafter"/>
</dbReference>
<feature type="domain" description="Protein kinase" evidence="12">
    <location>
        <begin position="664"/>
        <end position="949"/>
    </location>
</feature>
<evidence type="ECO:0000256" key="8">
    <source>
        <dbReference type="ARBA" id="ARBA00047811"/>
    </source>
</evidence>
<dbReference type="Pfam" id="PF00069">
    <property type="entry name" value="Pkinase"/>
    <property type="match status" value="1"/>
</dbReference>
<feature type="compositionally biased region" description="Low complexity" evidence="11">
    <location>
        <begin position="249"/>
        <end position="262"/>
    </location>
</feature>
<dbReference type="PANTHER" id="PTHR24056">
    <property type="entry name" value="CELL DIVISION PROTEIN KINASE"/>
    <property type="match status" value="1"/>
</dbReference>
<protein>
    <recommendedName>
        <fullName evidence="2">cyclin-dependent kinase</fullName>
        <ecNumber evidence="2">2.7.11.22</ecNumber>
    </recommendedName>
</protein>
<feature type="compositionally biased region" description="Low complexity" evidence="11">
    <location>
        <begin position="601"/>
        <end position="611"/>
    </location>
</feature>
<evidence type="ECO:0000256" key="2">
    <source>
        <dbReference type="ARBA" id="ARBA00012425"/>
    </source>
</evidence>
<dbReference type="PROSITE" id="PS00107">
    <property type="entry name" value="PROTEIN_KINASE_ATP"/>
    <property type="match status" value="1"/>
</dbReference>
<evidence type="ECO:0000259" key="12">
    <source>
        <dbReference type="PROSITE" id="PS50011"/>
    </source>
</evidence>
<accession>A0A086TE62</accession>
<keyword evidence="4" id="KW-0808">Transferase</keyword>
<keyword evidence="14" id="KW-1185">Reference proteome</keyword>
<dbReference type="FunFam" id="3.30.200.20:FF:000270">
    <property type="entry name" value="Serine/threonine-protein kinase bur1"/>
    <property type="match status" value="1"/>
</dbReference>
<dbReference type="Proteomes" id="UP000029964">
    <property type="component" value="Unassembled WGS sequence"/>
</dbReference>
<feature type="compositionally biased region" description="Basic residues" evidence="11">
    <location>
        <begin position="631"/>
        <end position="645"/>
    </location>
</feature>
<feature type="compositionally biased region" description="Basic and acidic residues" evidence="11">
    <location>
        <begin position="307"/>
        <end position="321"/>
    </location>
</feature>
<dbReference type="GO" id="GO:0005524">
    <property type="term" value="F:ATP binding"/>
    <property type="evidence" value="ECO:0007669"/>
    <property type="project" value="UniProtKB-UniRule"/>
</dbReference>
<feature type="compositionally biased region" description="Low complexity" evidence="11">
    <location>
        <begin position="555"/>
        <end position="572"/>
    </location>
</feature>
<dbReference type="InterPro" id="IPR000719">
    <property type="entry name" value="Prot_kinase_dom"/>
</dbReference>
<dbReference type="EC" id="2.7.11.22" evidence="2"/>
<dbReference type="STRING" id="857340.A0A086TE62"/>
<evidence type="ECO:0000256" key="4">
    <source>
        <dbReference type="ARBA" id="ARBA00022679"/>
    </source>
</evidence>
<dbReference type="InterPro" id="IPR008271">
    <property type="entry name" value="Ser/Thr_kinase_AS"/>
</dbReference>
<feature type="compositionally biased region" description="Polar residues" evidence="11">
    <location>
        <begin position="384"/>
        <end position="402"/>
    </location>
</feature>
<evidence type="ECO:0000256" key="3">
    <source>
        <dbReference type="ARBA" id="ARBA00022527"/>
    </source>
</evidence>
<feature type="compositionally biased region" description="Basic and acidic residues" evidence="11">
    <location>
        <begin position="1"/>
        <end position="11"/>
    </location>
</feature>
<keyword evidence="5 10" id="KW-0547">Nucleotide-binding</keyword>
<feature type="compositionally biased region" description="Low complexity" evidence="11">
    <location>
        <begin position="43"/>
        <end position="53"/>
    </location>
</feature>
<gene>
    <name evidence="13" type="ORF">ACRE_015460</name>
</gene>
<feature type="compositionally biased region" description="Basic residues" evidence="11">
    <location>
        <begin position="123"/>
        <end position="133"/>
    </location>
</feature>
<dbReference type="GO" id="GO:0004693">
    <property type="term" value="F:cyclin-dependent protein serine/threonine kinase activity"/>
    <property type="evidence" value="ECO:0007669"/>
    <property type="project" value="UniProtKB-EC"/>
</dbReference>
<dbReference type="FunFam" id="1.10.510.10:FF:000440">
    <property type="entry name" value="Serine/threonine-protein kinase bur1"/>
    <property type="match status" value="1"/>
</dbReference>
<dbReference type="PROSITE" id="PS50011">
    <property type="entry name" value="PROTEIN_KINASE_DOM"/>
    <property type="match status" value="1"/>
</dbReference>
<feature type="compositionally biased region" description="Basic and acidic residues" evidence="11">
    <location>
        <begin position="281"/>
        <end position="291"/>
    </location>
</feature>
<sequence length="1029" mass="115479">MAAADQREPPVRRPQHAAMNDVGGNDEPRHRARVGRGVKSSDRSGSPPRGPLRSPDREARHRPPARPDHPLHSRHARSSRPRDHDRRASPESIPRRHRTDQEDLIPRFREQARSHDFDESSRRRSRSRGRGHGHGHDRPTSPPSVKRHRSRSHSPDARHRKRSKRQPSPSRRSREDDREYSSKNRRRRSPHDHRRSPPRPHASPRRGADDLSRPRRHRGSESPPRTGSRRGRRDSRHTDIDDRRRPARSRSPNPSSRQTSRSRAPRDGRSPSLGASSRGRATSDLDRRPGRPQDPPQSPRAHRDRPRARDSAERHSSNRSDIDDDMGSRGSHRGGYNPVYSHRPQYHNDPRGYSQSPQHAGSYHNSPTQSPYGGASRPGWGGQFSPSQYVPLSLPWRQNSTFFADIGSPYPPSYHQGPGNYGPPNGPGAHYHSGPPHSPSYGPPAHQGSYRVAPRGGYRGAAAFNGRGGQRGTNFKTSHWGQAEAGRGHPPDEASAGRQTPNREKEPEPTNAGSDDHSSRPQNDDRAEGVNTEDRESGGPRGPSGKAPPSGPSGQGNASKFSFAFKPSSKPAPAAPKPEISQKFNAAPPRRVSLDRSQNDRAPPSSAPTEPASERPRADTRSTPDGPRMVPRMRKVKKVMRRPKPRPTLASDLAASESVFFRKPGNESVIGSGTYGKVFKGLNVYTKDLVALKRIRMEGERDGFPVTAVREIKLLQSLRHTNIVNLQEVMVERNDCFMVFEYLSHDLTGLLNHPTFQLEPAQKKHLAKQMFDGLDYLHNRGVLHRDIKAANILVSNEGILKLADFGLARFYAKHHKQDYTNRVITIWYRSPELLLGETQYSAAVDIWSAACVMVEIFTRQAIFPGDGTEQCQLDKIYNILGTPTLKEWPEVVQMPWFELLKPKVKMKNVFADKYKDRVTPAAFELLTDMFRFDPSKRPTAAEVLQHAYFTTEEPLPKQAVELSTIDGDWHEFESKALRKENERRDREAARKAAREKDKKRPIDGGDQARGAKRQAVEGKQPAAATGDAA</sequence>
<comment type="similarity">
    <text evidence="1">Belongs to the protein kinase superfamily. CMGC Ser/Thr protein kinase family. CDC2/CDKX subfamily.</text>
</comment>
<feature type="compositionally biased region" description="Basic residues" evidence="11">
    <location>
        <begin position="183"/>
        <end position="204"/>
    </location>
</feature>
<dbReference type="HOGENOM" id="CLU_000288_17_2_1"/>
<evidence type="ECO:0000256" key="5">
    <source>
        <dbReference type="ARBA" id="ARBA00022741"/>
    </source>
</evidence>
<dbReference type="GO" id="GO:0008353">
    <property type="term" value="F:RNA polymerase II CTD heptapeptide repeat kinase activity"/>
    <property type="evidence" value="ECO:0007669"/>
    <property type="project" value="TreeGrafter"/>
</dbReference>
<evidence type="ECO:0000313" key="13">
    <source>
        <dbReference type="EMBL" id="KFH47644.1"/>
    </source>
</evidence>
<comment type="catalytic activity">
    <reaction evidence="9">
        <text>L-seryl-[protein] + ATP = O-phospho-L-seryl-[protein] + ADP + H(+)</text>
        <dbReference type="Rhea" id="RHEA:17989"/>
        <dbReference type="Rhea" id="RHEA-COMP:9863"/>
        <dbReference type="Rhea" id="RHEA-COMP:11604"/>
        <dbReference type="ChEBI" id="CHEBI:15378"/>
        <dbReference type="ChEBI" id="CHEBI:29999"/>
        <dbReference type="ChEBI" id="CHEBI:30616"/>
        <dbReference type="ChEBI" id="CHEBI:83421"/>
        <dbReference type="ChEBI" id="CHEBI:456216"/>
        <dbReference type="EC" id="2.7.11.22"/>
    </reaction>
</comment>
<dbReference type="GO" id="GO:0030332">
    <property type="term" value="F:cyclin binding"/>
    <property type="evidence" value="ECO:0007669"/>
    <property type="project" value="TreeGrafter"/>
</dbReference>
<feature type="compositionally biased region" description="Basic and acidic residues" evidence="11">
    <location>
        <begin position="612"/>
        <end position="622"/>
    </location>
</feature>
<keyword evidence="6 13" id="KW-0418">Kinase</keyword>
<evidence type="ECO:0000313" key="14">
    <source>
        <dbReference type="Proteomes" id="UP000029964"/>
    </source>
</evidence>
<dbReference type="PANTHER" id="PTHR24056:SF546">
    <property type="entry name" value="CYCLIN-DEPENDENT KINASE 12"/>
    <property type="match status" value="1"/>
</dbReference>
<feature type="compositionally biased region" description="Basic and acidic residues" evidence="11">
    <location>
        <begin position="80"/>
        <end position="89"/>
    </location>
</feature>
<reference evidence="14" key="1">
    <citation type="journal article" date="2014" name="Genome Announc.">
        <title>Genome sequence and annotation of Acremonium chrysogenum, producer of the beta-lactam antibiotic cephalosporin C.</title>
        <authorList>
            <person name="Terfehr D."/>
            <person name="Dahlmann T.A."/>
            <person name="Specht T."/>
            <person name="Zadra I."/>
            <person name="Kuernsteiner H."/>
            <person name="Kueck U."/>
        </authorList>
    </citation>
    <scope>NUCLEOTIDE SEQUENCE [LARGE SCALE GENOMIC DNA]</scope>
    <source>
        <strain evidence="14">ATCC 11550 / CBS 779.69 / DSM 880 / IAM 14645 / JCM 23072 / IMI 49137</strain>
    </source>
</reference>
<dbReference type="Gene3D" id="3.30.200.20">
    <property type="entry name" value="Phosphorylase Kinase, domain 1"/>
    <property type="match status" value="1"/>
</dbReference>
<feature type="compositionally biased region" description="Basic and acidic residues" evidence="11">
    <location>
        <begin position="501"/>
        <end position="538"/>
    </location>
</feature>
<feature type="compositionally biased region" description="Basic and acidic residues" evidence="11">
    <location>
        <begin position="172"/>
        <end position="182"/>
    </location>
</feature>
<dbReference type="PROSITE" id="PS00108">
    <property type="entry name" value="PROTEIN_KINASE_ST"/>
    <property type="match status" value="1"/>
</dbReference>
<evidence type="ECO:0000256" key="10">
    <source>
        <dbReference type="PROSITE-ProRule" id="PRU10141"/>
    </source>
</evidence>
<dbReference type="OrthoDB" id="204883at2759"/>
<feature type="region of interest" description="Disordered" evidence="11">
    <location>
        <begin position="1"/>
        <end position="650"/>
    </location>
</feature>
<keyword evidence="3" id="KW-0723">Serine/threonine-protein kinase</keyword>
<comment type="caution">
    <text evidence="13">The sequence shown here is derived from an EMBL/GenBank/DDBJ whole genome shotgun (WGS) entry which is preliminary data.</text>
</comment>
<evidence type="ECO:0000256" key="11">
    <source>
        <dbReference type="SAM" id="MobiDB-lite"/>
    </source>
</evidence>
<dbReference type="SUPFAM" id="SSF56112">
    <property type="entry name" value="Protein kinase-like (PK-like)"/>
    <property type="match status" value="1"/>
</dbReference>
<dbReference type="InterPro" id="IPR050108">
    <property type="entry name" value="CDK"/>
</dbReference>
<evidence type="ECO:0000256" key="1">
    <source>
        <dbReference type="ARBA" id="ARBA00006485"/>
    </source>
</evidence>
<feature type="compositionally biased region" description="Basic and acidic residues" evidence="11">
    <location>
        <begin position="99"/>
        <end position="122"/>
    </location>
</feature>
<feature type="compositionally biased region" description="Basic residues" evidence="11">
    <location>
        <begin position="145"/>
        <end position="165"/>
    </location>
</feature>
<feature type="compositionally biased region" description="Basic and acidic residues" evidence="11">
    <location>
        <begin position="976"/>
        <end position="1003"/>
    </location>
</feature>
<name>A0A086TE62_HAPC1</name>
<evidence type="ECO:0000256" key="7">
    <source>
        <dbReference type="ARBA" id="ARBA00022840"/>
    </source>
</evidence>
<dbReference type="AlphaFoldDB" id="A0A086TE62"/>
<feature type="compositionally biased region" description="Polar residues" evidence="11">
    <location>
        <begin position="353"/>
        <end position="371"/>
    </location>
</feature>
<evidence type="ECO:0000256" key="6">
    <source>
        <dbReference type="ARBA" id="ARBA00022777"/>
    </source>
</evidence>
<feature type="region of interest" description="Disordered" evidence="11">
    <location>
        <begin position="976"/>
        <end position="1029"/>
    </location>
</feature>
<feature type="compositionally biased region" description="Basic and acidic residues" evidence="11">
    <location>
        <begin position="54"/>
        <end position="71"/>
    </location>
</feature>
<dbReference type="InterPro" id="IPR011009">
    <property type="entry name" value="Kinase-like_dom_sf"/>
</dbReference>
<dbReference type="GO" id="GO:0032968">
    <property type="term" value="P:positive regulation of transcription elongation by RNA polymerase II"/>
    <property type="evidence" value="ECO:0007669"/>
    <property type="project" value="TreeGrafter"/>
</dbReference>
<organism evidence="13 14">
    <name type="scientific">Hapsidospora chrysogenum (strain ATCC 11550 / CBS 779.69 / DSM 880 / IAM 14645 / JCM 23072 / IMI 49137)</name>
    <name type="common">Acremonium chrysogenum</name>
    <dbReference type="NCBI Taxonomy" id="857340"/>
    <lineage>
        <taxon>Eukaryota</taxon>
        <taxon>Fungi</taxon>
        <taxon>Dikarya</taxon>
        <taxon>Ascomycota</taxon>
        <taxon>Pezizomycotina</taxon>
        <taxon>Sordariomycetes</taxon>
        <taxon>Hypocreomycetidae</taxon>
        <taxon>Hypocreales</taxon>
        <taxon>Bionectriaceae</taxon>
        <taxon>Hapsidospora</taxon>
    </lineage>
</organism>
<keyword evidence="7 10" id="KW-0067">ATP-binding</keyword>
<feature type="binding site" evidence="10">
    <location>
        <position position="693"/>
    </location>
    <ligand>
        <name>ATP</name>
        <dbReference type="ChEBI" id="CHEBI:30616"/>
    </ligand>
</feature>
<dbReference type="CDD" id="cd07840">
    <property type="entry name" value="STKc_CDK9_like"/>
    <property type="match status" value="1"/>
</dbReference>
<dbReference type="InterPro" id="IPR017441">
    <property type="entry name" value="Protein_kinase_ATP_BS"/>
</dbReference>
<comment type="catalytic activity">
    <reaction evidence="8">
        <text>L-threonyl-[protein] + ATP = O-phospho-L-threonyl-[protein] + ADP + H(+)</text>
        <dbReference type="Rhea" id="RHEA:46608"/>
        <dbReference type="Rhea" id="RHEA-COMP:11060"/>
        <dbReference type="Rhea" id="RHEA-COMP:11605"/>
        <dbReference type="ChEBI" id="CHEBI:15378"/>
        <dbReference type="ChEBI" id="CHEBI:30013"/>
        <dbReference type="ChEBI" id="CHEBI:30616"/>
        <dbReference type="ChEBI" id="CHEBI:61977"/>
        <dbReference type="ChEBI" id="CHEBI:456216"/>
        <dbReference type="EC" id="2.7.11.22"/>
    </reaction>
</comment>
<evidence type="ECO:0000256" key="9">
    <source>
        <dbReference type="ARBA" id="ARBA00048367"/>
    </source>
</evidence>